<evidence type="ECO:0000313" key="3">
    <source>
        <dbReference type="Proteomes" id="UP000753908"/>
    </source>
</evidence>
<feature type="region of interest" description="Disordered" evidence="1">
    <location>
        <begin position="746"/>
        <end position="768"/>
    </location>
</feature>
<feature type="region of interest" description="Disordered" evidence="1">
    <location>
        <begin position="659"/>
        <end position="709"/>
    </location>
</feature>
<feature type="region of interest" description="Disordered" evidence="1">
    <location>
        <begin position="342"/>
        <end position="361"/>
    </location>
</feature>
<dbReference type="AlphaFoldDB" id="A0A951PPN5"/>
<comment type="caution">
    <text evidence="2">The sequence shown here is derived from an EMBL/GenBank/DDBJ whole genome shotgun (WGS) entry which is preliminary data.</text>
</comment>
<reference evidence="2" key="1">
    <citation type="submission" date="2021-05" db="EMBL/GenBank/DDBJ databases">
        <authorList>
            <person name="Pietrasiak N."/>
            <person name="Ward R."/>
            <person name="Stajich J.E."/>
            <person name="Kurbessoian T."/>
        </authorList>
    </citation>
    <scope>NUCLEOTIDE SEQUENCE</scope>
    <source>
        <strain evidence="2">CPER-KK1</strain>
    </source>
</reference>
<feature type="region of interest" description="Disordered" evidence="1">
    <location>
        <begin position="544"/>
        <end position="569"/>
    </location>
</feature>
<protein>
    <submittedName>
        <fullName evidence="2">Uncharacterized protein</fullName>
    </submittedName>
</protein>
<feature type="region of interest" description="Disordered" evidence="1">
    <location>
        <begin position="847"/>
        <end position="883"/>
    </location>
</feature>
<name>A0A951PPN5_9CYAN</name>
<sequence>MDYWEFLLQKEGDRSWRPIKSPKFKIEAGRYRVVAHSSCTNTDVEICVMHECTEEDPPKRRFQKRSRRTNPEGLMVVIPFTYLKPGSWELRCCGDIMSDLLGKSWKKAVRLEVLPKASEVLQVPESVAPITDITQAELVANSPSNHLSEKENQELRESNEITSLNGSEASQQDIAEPSPVSILAQKAFPTLQQTTTSDFDQVVEPIPIETEVSPLTPVASALSNNQDEIMEETKALGANQEQFTEEQLDLEMDQLMEDLTSLISEVDSVPTPQLNEAKLATTTDKIIPLHPVERNNNPETPVAASNNPAEVTAAANPILDQSLQMLEQILQQVLEPVLQEFDRPEPSSQETSETPDADFSEEVVNEQGVMLTLNEDALVARRGEPLTITGQVDALEVNQLSNGEQSSPLNSIFHGTLRYELRDPQTLQVLLNVEQPLPEQELPLAFRHTLEIPPDCNTRLILGKAVLYGSSSRALASQPFSVTADLDELLGAIIPASKAMPVAKMLVLSNKLAAAEELQEELSEPAPPPLNQALLDLVDAPKSHQPISLQPASRQPLPPQLNKSAPEKFAPTPKASKFLQLPKLPKVPPVALSVPEPVEALEQAASLQDVGQLFEEGTSEDDIVVADSSASTWDAIAWSDSSVSVIDSGLDTPEVTETLEPSALTNSQLDTSETIDVPATVTPDVDSQESESDAPELEKSTEAPAANDSTTVDSAFQALNLQDRFWLRLNSLAADAELSEWLKFELSPSHPPTDEEDVPPQNDTPLADNLEVTEQPNSDGLLADFDESMWEGSDEVGNVPAEVDQLQPPNFEEETASEAEELAEPPLVEVEPIDWTAQEIVVEDEEELTQQPEVKHDASGMAYPTEVVSSEPKPEPLSPQELESPLPAPVLFVPSTELAAGEPVIIRIKLPPHPTRLCIKLWLQDRQSRSLLDGPRWLVDLLPDGAGNLEAMTQLLIPFGTTEIRFEAIAVDIYSQRESHKVTVDCVVVPPDMPDFSLDDFET</sequence>
<evidence type="ECO:0000256" key="1">
    <source>
        <dbReference type="SAM" id="MobiDB-lite"/>
    </source>
</evidence>
<feature type="compositionally biased region" description="Polar residues" evidence="1">
    <location>
        <begin position="663"/>
        <end position="674"/>
    </location>
</feature>
<dbReference type="EMBL" id="JAHHIF010000034">
    <property type="protein sequence ID" value="MBW4547069.1"/>
    <property type="molecule type" value="Genomic_DNA"/>
</dbReference>
<feature type="compositionally biased region" description="Acidic residues" evidence="1">
    <location>
        <begin position="686"/>
        <end position="695"/>
    </location>
</feature>
<accession>A0A951PPN5</accession>
<dbReference type="Proteomes" id="UP000753908">
    <property type="component" value="Unassembled WGS sequence"/>
</dbReference>
<reference evidence="2" key="2">
    <citation type="journal article" date="2022" name="Microbiol. Resour. Announc.">
        <title>Metagenome Sequencing to Explore Phylogenomics of Terrestrial Cyanobacteria.</title>
        <authorList>
            <person name="Ward R.D."/>
            <person name="Stajich J.E."/>
            <person name="Johansen J.R."/>
            <person name="Huntemann M."/>
            <person name="Clum A."/>
            <person name="Foster B."/>
            <person name="Foster B."/>
            <person name="Roux S."/>
            <person name="Palaniappan K."/>
            <person name="Varghese N."/>
            <person name="Mukherjee S."/>
            <person name="Reddy T.B.K."/>
            <person name="Daum C."/>
            <person name="Copeland A."/>
            <person name="Chen I.A."/>
            <person name="Ivanova N.N."/>
            <person name="Kyrpides N.C."/>
            <person name="Shapiro N."/>
            <person name="Eloe-Fadrosh E.A."/>
            <person name="Pietrasiak N."/>
        </authorList>
    </citation>
    <scope>NUCLEOTIDE SEQUENCE</scope>
    <source>
        <strain evidence="2">CPER-KK1</strain>
    </source>
</reference>
<evidence type="ECO:0000313" key="2">
    <source>
        <dbReference type="EMBL" id="MBW4547069.1"/>
    </source>
</evidence>
<proteinExistence type="predicted"/>
<organism evidence="2 3">
    <name type="scientific">Symplocastrum torsivum CPER-KK1</name>
    <dbReference type="NCBI Taxonomy" id="450513"/>
    <lineage>
        <taxon>Bacteria</taxon>
        <taxon>Bacillati</taxon>
        <taxon>Cyanobacteriota</taxon>
        <taxon>Cyanophyceae</taxon>
        <taxon>Oscillatoriophycideae</taxon>
        <taxon>Oscillatoriales</taxon>
        <taxon>Microcoleaceae</taxon>
        <taxon>Symplocastrum</taxon>
    </lineage>
</organism>
<gene>
    <name evidence="2" type="ORF">KME25_21895</name>
</gene>